<gene>
    <name evidence="4" type="ORF">GND95_08010</name>
</gene>
<feature type="modified residue" description="N6-(pyridoxal phosphate)lysine" evidence="2">
    <location>
        <position position="183"/>
    </location>
</feature>
<accession>A0A7C8LEG6</accession>
<evidence type="ECO:0000256" key="3">
    <source>
        <dbReference type="RuleBase" id="RU004508"/>
    </source>
</evidence>
<protein>
    <submittedName>
        <fullName evidence="4">Aminotransferase class V-fold PLP-dependent enzyme</fullName>
    </submittedName>
</protein>
<organism evidence="4 5">
    <name type="scientific">Defluviitalea raffinosedens</name>
    <dbReference type="NCBI Taxonomy" id="1450156"/>
    <lineage>
        <taxon>Bacteria</taxon>
        <taxon>Bacillati</taxon>
        <taxon>Bacillota</taxon>
        <taxon>Clostridia</taxon>
        <taxon>Lachnospirales</taxon>
        <taxon>Defluviitaleaceae</taxon>
        <taxon>Defluviitalea</taxon>
    </lineage>
</organism>
<dbReference type="PIRSF" id="PIRSF000390">
    <property type="entry name" value="PLP_StrS"/>
    <property type="match status" value="1"/>
</dbReference>
<keyword evidence="5" id="KW-1185">Reference proteome</keyword>
<name>A0A7C8LEG6_9FIRM</name>
<dbReference type="InterPro" id="IPR015422">
    <property type="entry name" value="PyrdxlP-dep_Trfase_small"/>
</dbReference>
<keyword evidence="4" id="KW-0032">Aminotransferase</keyword>
<dbReference type="InterPro" id="IPR000653">
    <property type="entry name" value="DegT/StrS_aminotransferase"/>
</dbReference>
<evidence type="ECO:0000256" key="2">
    <source>
        <dbReference type="PIRSR" id="PIRSR000390-2"/>
    </source>
</evidence>
<keyword evidence="4" id="KW-0808">Transferase</keyword>
<sequence length="368" mass="41440">MKRQIALAKPDITDKEIEYVNQVLRSGILSIGPKIEEFESMIAGYVGVKHAVAVNSGTSALHLIIKSLGIKEGDEVITTPFSFVASANCALFEKAVPVFVDIDEKTLNIDIDQIEEKITDQTKAILVVDVFGQPLNISRVKEIANKHNLYVIEDSCEALGSIYQNTKAGSSADAAAFAFYPNKQITTAEGGMIVTNNDKVAELCRSMRSQGRAITGLWLYHERLGFNYRLSELHAALGIAQMERIDEIIEKRNTAASYYTERLKEIPWVRAPFIDPDVSRMSWFVYVIRVPEEIRNDLIDYLKENGISSKPYFTPIHLQPFYKEEFGYKPGDFPVTEKAGNECIAIPFYTNLTREEIDYVVDTIKSFK</sequence>
<dbReference type="Gene3D" id="3.90.1150.10">
    <property type="entry name" value="Aspartate Aminotransferase, domain 1"/>
    <property type="match status" value="1"/>
</dbReference>
<keyword evidence="2 3" id="KW-0663">Pyridoxal phosphate</keyword>
<dbReference type="AlphaFoldDB" id="A0A7C8LEG6"/>
<comment type="caution">
    <text evidence="4">The sequence shown here is derived from an EMBL/GenBank/DDBJ whole genome shotgun (WGS) entry which is preliminary data.</text>
</comment>
<dbReference type="PANTHER" id="PTHR30244">
    <property type="entry name" value="TRANSAMINASE"/>
    <property type="match status" value="1"/>
</dbReference>
<comment type="similarity">
    <text evidence="3">Belongs to the DegT/DnrJ/EryC1 family.</text>
</comment>
<dbReference type="Proteomes" id="UP000483018">
    <property type="component" value="Unassembled WGS sequence"/>
</dbReference>
<evidence type="ECO:0000313" key="4">
    <source>
        <dbReference type="EMBL" id="KAE9634057.1"/>
    </source>
</evidence>
<dbReference type="GO" id="GO:0030170">
    <property type="term" value="F:pyridoxal phosphate binding"/>
    <property type="evidence" value="ECO:0007669"/>
    <property type="project" value="TreeGrafter"/>
</dbReference>
<dbReference type="GO" id="GO:0008483">
    <property type="term" value="F:transaminase activity"/>
    <property type="evidence" value="ECO:0007669"/>
    <property type="project" value="UniProtKB-KW"/>
</dbReference>
<dbReference type="InterPro" id="IPR015424">
    <property type="entry name" value="PyrdxlP-dep_Trfase"/>
</dbReference>
<reference evidence="4 5" key="1">
    <citation type="submission" date="2019-12" db="EMBL/GenBank/DDBJ databases">
        <title>Defluviitalea raffinosedens, isolated from a biogas fermenter, genome sequencing and characterization.</title>
        <authorList>
            <person name="Rettenmaier R."/>
            <person name="Schneider M."/>
            <person name="Neuhaus K."/>
            <person name="Liebl W."/>
            <person name="Zverlov V."/>
        </authorList>
    </citation>
    <scope>NUCLEOTIDE SEQUENCE [LARGE SCALE GENOMIC DNA]</scope>
    <source>
        <strain evidence="4 5">249c-K6</strain>
    </source>
</reference>
<dbReference type="SUPFAM" id="SSF53383">
    <property type="entry name" value="PLP-dependent transferases"/>
    <property type="match status" value="1"/>
</dbReference>
<dbReference type="Pfam" id="PF01041">
    <property type="entry name" value="DegT_DnrJ_EryC1"/>
    <property type="match status" value="1"/>
</dbReference>
<dbReference type="InterPro" id="IPR015421">
    <property type="entry name" value="PyrdxlP-dep_Trfase_major"/>
</dbReference>
<evidence type="ECO:0000313" key="5">
    <source>
        <dbReference type="Proteomes" id="UP000483018"/>
    </source>
</evidence>
<dbReference type="PANTHER" id="PTHR30244:SF39">
    <property type="entry name" value="BLR3650 PROTEIN"/>
    <property type="match status" value="1"/>
</dbReference>
<dbReference type="RefSeq" id="WP_158740339.1">
    <property type="nucleotide sequence ID" value="NZ_JAFBEP010000008.1"/>
</dbReference>
<dbReference type="CDD" id="cd00616">
    <property type="entry name" value="AHBA_syn"/>
    <property type="match status" value="1"/>
</dbReference>
<evidence type="ECO:0000256" key="1">
    <source>
        <dbReference type="PIRSR" id="PIRSR000390-1"/>
    </source>
</evidence>
<dbReference type="OrthoDB" id="9810913at2"/>
<dbReference type="GO" id="GO:0000271">
    <property type="term" value="P:polysaccharide biosynthetic process"/>
    <property type="evidence" value="ECO:0007669"/>
    <property type="project" value="TreeGrafter"/>
</dbReference>
<feature type="active site" description="Proton acceptor" evidence="1">
    <location>
        <position position="183"/>
    </location>
</feature>
<dbReference type="Gene3D" id="3.40.640.10">
    <property type="entry name" value="Type I PLP-dependent aspartate aminotransferase-like (Major domain)"/>
    <property type="match status" value="1"/>
</dbReference>
<proteinExistence type="inferred from homology"/>
<dbReference type="EMBL" id="WSLF01000006">
    <property type="protein sequence ID" value="KAE9634057.1"/>
    <property type="molecule type" value="Genomic_DNA"/>
</dbReference>